<dbReference type="AlphaFoldDB" id="A0A840UI57"/>
<dbReference type="Proteomes" id="UP000591735">
    <property type="component" value="Unassembled WGS sequence"/>
</dbReference>
<evidence type="ECO:0000313" key="2">
    <source>
        <dbReference type="Proteomes" id="UP000591735"/>
    </source>
</evidence>
<dbReference type="PANTHER" id="PTHR39431:SF1">
    <property type="entry name" value="FRPA_C-RELATED PROTEIN"/>
    <property type="match status" value="1"/>
</dbReference>
<evidence type="ECO:0000313" key="1">
    <source>
        <dbReference type="EMBL" id="MBB5322005.1"/>
    </source>
</evidence>
<comment type="caution">
    <text evidence="1">The sequence shown here is derived from an EMBL/GenBank/DDBJ whole genome shotgun (WGS) entry which is preliminary data.</text>
</comment>
<evidence type="ECO:0008006" key="3">
    <source>
        <dbReference type="Google" id="ProtNLM"/>
    </source>
</evidence>
<dbReference type="RefSeq" id="WP_183704660.1">
    <property type="nucleotide sequence ID" value="NZ_JACHFE010000006.1"/>
</dbReference>
<dbReference type="EMBL" id="JACHFE010000006">
    <property type="protein sequence ID" value="MBB5322005.1"/>
    <property type="molecule type" value="Genomic_DNA"/>
</dbReference>
<gene>
    <name evidence="1" type="ORF">HNR38_002500</name>
</gene>
<reference evidence="1 2" key="1">
    <citation type="submission" date="2020-08" db="EMBL/GenBank/DDBJ databases">
        <title>Genomic Encyclopedia of Type Strains, Phase IV (KMG-IV): sequencing the most valuable type-strain genomes for metagenomic binning, comparative biology and taxonomic classification.</title>
        <authorList>
            <person name="Goeker M."/>
        </authorList>
    </citation>
    <scope>NUCLEOTIDE SEQUENCE [LARGE SCALE GENOMIC DNA]</scope>
    <source>
        <strain evidence="1 2">DSM 22359</strain>
    </source>
</reference>
<dbReference type="PANTHER" id="PTHR39431">
    <property type="entry name" value="FRPA/C-RELATED PROTEIN"/>
    <property type="match status" value="1"/>
</dbReference>
<name>A0A840UI57_9GAMM</name>
<sequence length="442" mass="47823">MITSSQISLFQDSSRQVSTLDASQLRVRQSGSAPGQAVDQGTELSVFRQAAYRYSAREQMAFSSSGEVSGDGRTQSFTTEQLLERSSDLLLVGQQAMRVSRAALGGEAPVETPQSLSVSASRYMFYSESESRSFASSGSITLDDGNTIDFTLSLRQSQSRSYQYSENVQIRERPMSDPLVINFGAATARLTDTLFEFDMTGNGETESFAALGAGSGYLVFDRNGNGKVDDGSELFGPGSGSGFGELARYDDDGNRWIDEGDEVFDSLSVWVQTADGGEELRSLAEVGVQALYLDSVQDSFTLANSQGVPLGQIRSSGIYLTTGGEVRTLEELDLAAQDLAADTPEEAVPAMVESLPEPAGRVDPVTNGLVEARVEAIRGALEKLNSIREEQKAFIKASREEGKATSPLDHYLKVIDKLRLALLNSQDEKKQAASRYLEFARS</sequence>
<protein>
    <recommendedName>
        <fullName evidence="3">VCBS repeat-containing protein</fullName>
    </recommendedName>
</protein>
<proteinExistence type="predicted"/>
<accession>A0A840UI57</accession>
<organism evidence="1 2">
    <name type="scientific">Marinobacter oulmenensis</name>
    <dbReference type="NCBI Taxonomy" id="643747"/>
    <lineage>
        <taxon>Bacteria</taxon>
        <taxon>Pseudomonadati</taxon>
        <taxon>Pseudomonadota</taxon>
        <taxon>Gammaproteobacteria</taxon>
        <taxon>Pseudomonadales</taxon>
        <taxon>Marinobacteraceae</taxon>
        <taxon>Marinobacter</taxon>
    </lineage>
</organism>
<keyword evidence="2" id="KW-1185">Reference proteome</keyword>